<organism evidence="1">
    <name type="scientific">Arundo donax</name>
    <name type="common">Giant reed</name>
    <name type="synonym">Donax arundinaceus</name>
    <dbReference type="NCBI Taxonomy" id="35708"/>
    <lineage>
        <taxon>Eukaryota</taxon>
        <taxon>Viridiplantae</taxon>
        <taxon>Streptophyta</taxon>
        <taxon>Embryophyta</taxon>
        <taxon>Tracheophyta</taxon>
        <taxon>Spermatophyta</taxon>
        <taxon>Magnoliopsida</taxon>
        <taxon>Liliopsida</taxon>
        <taxon>Poales</taxon>
        <taxon>Poaceae</taxon>
        <taxon>PACMAD clade</taxon>
        <taxon>Arundinoideae</taxon>
        <taxon>Arundineae</taxon>
        <taxon>Arundo</taxon>
    </lineage>
</organism>
<proteinExistence type="predicted"/>
<sequence>MQRQPLLRAFMIKLNSTCAIFFKECMSRPAVTIL</sequence>
<name>A0A0A9C6J5_ARUDO</name>
<dbReference type="EMBL" id="GBRH01228860">
    <property type="protein sequence ID" value="JAD69035.1"/>
    <property type="molecule type" value="Transcribed_RNA"/>
</dbReference>
<accession>A0A0A9C6J5</accession>
<evidence type="ECO:0000313" key="1">
    <source>
        <dbReference type="EMBL" id="JAD69035.1"/>
    </source>
</evidence>
<reference evidence="1" key="2">
    <citation type="journal article" date="2015" name="Data Brief">
        <title>Shoot transcriptome of the giant reed, Arundo donax.</title>
        <authorList>
            <person name="Barrero R.A."/>
            <person name="Guerrero F.D."/>
            <person name="Moolhuijzen P."/>
            <person name="Goolsby J.A."/>
            <person name="Tidwell J."/>
            <person name="Bellgard S.E."/>
            <person name="Bellgard M.I."/>
        </authorList>
    </citation>
    <scope>NUCLEOTIDE SEQUENCE</scope>
    <source>
        <tissue evidence="1">Shoot tissue taken approximately 20 cm above the soil surface</tissue>
    </source>
</reference>
<protein>
    <submittedName>
        <fullName evidence="1">Uncharacterized protein</fullName>
    </submittedName>
</protein>
<reference evidence="1" key="1">
    <citation type="submission" date="2014-09" db="EMBL/GenBank/DDBJ databases">
        <authorList>
            <person name="Magalhaes I.L.F."/>
            <person name="Oliveira U."/>
            <person name="Santos F.R."/>
            <person name="Vidigal T.H.D.A."/>
            <person name="Brescovit A.D."/>
            <person name="Santos A.J."/>
        </authorList>
    </citation>
    <scope>NUCLEOTIDE SEQUENCE</scope>
    <source>
        <tissue evidence="1">Shoot tissue taken approximately 20 cm above the soil surface</tissue>
    </source>
</reference>
<dbReference type="AlphaFoldDB" id="A0A0A9C6J5"/>